<organism evidence="3 4">
    <name type="scientific">Tsuneonella aeria</name>
    <dbReference type="NCBI Taxonomy" id="1837929"/>
    <lineage>
        <taxon>Bacteria</taxon>
        <taxon>Pseudomonadati</taxon>
        <taxon>Pseudomonadota</taxon>
        <taxon>Alphaproteobacteria</taxon>
        <taxon>Sphingomonadales</taxon>
        <taxon>Erythrobacteraceae</taxon>
        <taxon>Tsuneonella</taxon>
    </lineage>
</organism>
<keyword evidence="4" id="KW-1185">Reference proteome</keyword>
<dbReference type="GO" id="GO:0006878">
    <property type="term" value="P:intracellular copper ion homeostasis"/>
    <property type="evidence" value="ECO:0007669"/>
    <property type="project" value="InterPro"/>
</dbReference>
<evidence type="ECO:0000256" key="2">
    <source>
        <dbReference type="SAM" id="SignalP"/>
    </source>
</evidence>
<dbReference type="GO" id="GO:0009279">
    <property type="term" value="C:cell outer membrane"/>
    <property type="evidence" value="ECO:0007669"/>
    <property type="project" value="InterPro"/>
</dbReference>
<evidence type="ECO:0000313" key="4">
    <source>
        <dbReference type="Proteomes" id="UP000439522"/>
    </source>
</evidence>
<dbReference type="InterPro" id="IPR007939">
    <property type="entry name" value="Cu-R_B_prcur"/>
</dbReference>
<feature type="chain" id="PRO_5026192122" evidence="2">
    <location>
        <begin position="20"/>
        <end position="441"/>
    </location>
</feature>
<keyword evidence="2" id="KW-0732">Signal</keyword>
<dbReference type="Pfam" id="PF05275">
    <property type="entry name" value="CopB"/>
    <property type="match status" value="1"/>
</dbReference>
<accession>A0A6I4TFS4</accession>
<evidence type="ECO:0000256" key="1">
    <source>
        <dbReference type="SAM" id="MobiDB-lite"/>
    </source>
</evidence>
<dbReference type="EMBL" id="WTZA01000002">
    <property type="protein sequence ID" value="MXO75983.1"/>
    <property type="molecule type" value="Genomic_DNA"/>
</dbReference>
<feature type="region of interest" description="Disordered" evidence="1">
    <location>
        <begin position="132"/>
        <end position="151"/>
    </location>
</feature>
<sequence length="441" mass="46338">MKRAILLLLASAIASPALAQHSGHAQASPPPASAPAATCTPEHAAMGHCMIAAAAAQPSEPSPSCTAEHAAMGHCTMAPSTSAPAPVPAPAPATAGCTAEHAAMGHCQMPAAQPVAAPSPLPAATCTPEHAAMGHCTSPTQPSPPVSGVDPHAGHTMPAEQAAPPGATTCAPEHAAMGHCKLSAGAEIAEAPPPPEAFTGPAHAQDLYFDTAAAARSRAELAQEHGGLKAYRFLVDQLEASIGEGREGYAWDAQFWYGGDIDKFWLKTEGEGEFGGELEEVEVQALWSRAIDPWFDLQAGVRQDLRSGPDRTHLVLGIQGLAPYWFEVEGALFLSNKGDLTARAEAEYDLRLTQSLIFQPRAEIDFSFQDVPDLRLGSGISTAEFGARLRYELYPEAGLAVVAPYIGAQYERAFGDTARFRRAEGEGVGGWRLLVGVRTWF</sequence>
<gene>
    <name evidence="3" type="ORF">GRI40_12230</name>
</gene>
<feature type="signal peptide" evidence="2">
    <location>
        <begin position="1"/>
        <end position="19"/>
    </location>
</feature>
<evidence type="ECO:0000313" key="3">
    <source>
        <dbReference type="EMBL" id="MXO75983.1"/>
    </source>
</evidence>
<dbReference type="SUPFAM" id="SSF103515">
    <property type="entry name" value="Autotransporter"/>
    <property type="match status" value="1"/>
</dbReference>
<name>A0A6I4TFS4_9SPHN</name>
<dbReference type="InterPro" id="IPR036709">
    <property type="entry name" value="Autotransporte_beta_dom_sf"/>
</dbReference>
<dbReference type="Proteomes" id="UP000439522">
    <property type="component" value="Unassembled WGS sequence"/>
</dbReference>
<reference evidence="3 4" key="1">
    <citation type="submission" date="2019-12" db="EMBL/GenBank/DDBJ databases">
        <title>Genomic-based taxomic classification of the family Erythrobacteraceae.</title>
        <authorList>
            <person name="Xu L."/>
        </authorList>
    </citation>
    <scope>NUCLEOTIDE SEQUENCE [LARGE SCALE GENOMIC DNA]</scope>
    <source>
        <strain evidence="3 4">100921-2</strain>
    </source>
</reference>
<dbReference type="OrthoDB" id="9778934at2"/>
<protein>
    <submittedName>
        <fullName evidence="3">Autotransporter domain-containing protein</fullName>
    </submittedName>
</protein>
<dbReference type="AlphaFoldDB" id="A0A6I4TFS4"/>
<proteinExistence type="predicted"/>
<dbReference type="GO" id="GO:0005507">
    <property type="term" value="F:copper ion binding"/>
    <property type="evidence" value="ECO:0007669"/>
    <property type="project" value="InterPro"/>
</dbReference>
<comment type="caution">
    <text evidence="3">The sequence shown here is derived from an EMBL/GenBank/DDBJ whole genome shotgun (WGS) entry which is preliminary data.</text>
</comment>